<feature type="compositionally biased region" description="Low complexity" evidence="1">
    <location>
        <begin position="609"/>
        <end position="645"/>
    </location>
</feature>
<feature type="signal peptide" evidence="2">
    <location>
        <begin position="1"/>
        <end position="22"/>
    </location>
</feature>
<feature type="compositionally biased region" description="Polar residues" evidence="1">
    <location>
        <begin position="204"/>
        <end position="223"/>
    </location>
</feature>
<evidence type="ECO:0000256" key="2">
    <source>
        <dbReference type="SAM" id="SignalP"/>
    </source>
</evidence>
<sequence>MRHHAQVAAVACLFLCSQTVEAGPLNWEAAAAANAYVARRENHPLTDDAPAMMDPNSIPRILLPILPSTDLSTSVSTTAAGTVKTESADAYSGPLSLVIAPLPTPTSAPGIDTARDGRTDTATAILPATSMNGELSSAVSTSSTQPLIVGIFPTESTSAAGFTDLPQGTDGAVVSTPSGSGLTGVGVDPPLLTSVSGTGTLPTMVVSSATSDDVPSTTSANVGPTTPASVSPTTPDSISPTIFDSVCPTILGNAPLTTPDKVLSTTSDNGYPMTSESISSTTSAEAICSPTNSNTQLPTSPDVSTPYLVPSSTTEPTATDKIPSPIAGNTSTSFLSTADQNTIPVVLPTDGLLATTTCETAQITSSLPPTQAAPTIPVHQESSAMTPPILNPAASTSTSSSTSTPTSAEFPSATSFEHTSTTNADVPTAASSVEPVIYSHNLAQAKNLNKIYSNLTDHSPCSGTQTACIGSKTGKCIDGAFVFTDCPAAQRCYALPRTDNRGTRNACVDPAEANRILGPDTAGVEDGTTSTGSAPTDPVPSTFRTETKRTTLTYTRVIVVTDMPSGPETVPTEPTAPSQPHGNTFIAVTSLMPSEASGMPKITIVSSPASAYSSPFSSSVSSSSSLSLSLSASSSPSEPSLSSPSSPSPTPSPSEPEPEPSETEPSSEPSSEPSLPVVPSPFPSSSPSPSPPPSPPLTSPPSPLMSSSPMPPSTTTPLPDPATTNQPSFIVVIQTFGTPTQSSQTTTSTATSTTPGRLVLIPVELSSLPSLPAIAGITNTPPIPTASPIGSVHLISGHAGPAGPESGSPHTTVISNGTPTVSVYLTVTVTQKEKETITLKDKETVTVTVTAMPT</sequence>
<feature type="compositionally biased region" description="Pro residues" evidence="1">
    <location>
        <begin position="676"/>
        <end position="720"/>
    </location>
</feature>
<feature type="compositionally biased region" description="Pro residues" evidence="1">
    <location>
        <begin position="646"/>
        <end position="655"/>
    </location>
</feature>
<feature type="region of interest" description="Disordered" evidence="1">
    <location>
        <begin position="609"/>
        <end position="725"/>
    </location>
</feature>
<keyword evidence="2" id="KW-0732">Signal</keyword>
<evidence type="ECO:0008006" key="5">
    <source>
        <dbReference type="Google" id="ProtNLM"/>
    </source>
</evidence>
<dbReference type="EMBL" id="SRQM01000114">
    <property type="protein sequence ID" value="KAG6118086.1"/>
    <property type="molecule type" value="Genomic_DNA"/>
</dbReference>
<evidence type="ECO:0000313" key="3">
    <source>
        <dbReference type="EMBL" id="KAG6118086.1"/>
    </source>
</evidence>
<feature type="compositionally biased region" description="Low complexity" evidence="1">
    <location>
        <begin position="224"/>
        <end position="237"/>
    </location>
</feature>
<reference evidence="3 4" key="1">
    <citation type="journal article" date="2020" name="bioRxiv">
        <title>Whole genome comparisons of ergot fungi reveals the divergence and evolution of species within the genus Claviceps are the result of varying mechanisms driving genome evolution and host range expansion.</title>
        <authorList>
            <person name="Wyka S.A."/>
            <person name="Mondo S.J."/>
            <person name="Liu M."/>
            <person name="Dettman J."/>
            <person name="Nalam V."/>
            <person name="Broders K.D."/>
        </authorList>
    </citation>
    <scope>NUCLEOTIDE SEQUENCE [LARGE SCALE GENOMIC DNA]</scope>
    <source>
        <strain evidence="3 4">LM576</strain>
    </source>
</reference>
<keyword evidence="4" id="KW-1185">Reference proteome</keyword>
<dbReference type="Proteomes" id="UP000732380">
    <property type="component" value="Unassembled WGS sequence"/>
</dbReference>
<feature type="compositionally biased region" description="Polar residues" evidence="1">
    <location>
        <begin position="289"/>
        <end position="303"/>
    </location>
</feature>
<protein>
    <recommendedName>
        <fullName evidence="5">Carbohydrate-binding module family 19 domain-containing protein</fullName>
    </recommendedName>
</protein>
<feature type="compositionally biased region" description="Low complexity" evidence="1">
    <location>
        <begin position="392"/>
        <end position="415"/>
    </location>
</feature>
<gene>
    <name evidence="3" type="ORF">E4U13_000537</name>
</gene>
<feature type="region of interest" description="Disordered" evidence="1">
    <location>
        <begin position="518"/>
        <end position="543"/>
    </location>
</feature>
<evidence type="ECO:0000313" key="4">
    <source>
        <dbReference type="Proteomes" id="UP000732380"/>
    </source>
</evidence>
<name>A0A9P7Q4S2_9HYPO</name>
<feature type="compositionally biased region" description="Low complexity" evidence="1">
    <location>
        <begin position="274"/>
        <end position="287"/>
    </location>
</feature>
<comment type="caution">
    <text evidence="3">The sequence shown here is derived from an EMBL/GenBank/DDBJ whole genome shotgun (WGS) entry which is preliminary data.</text>
</comment>
<feature type="region of interest" description="Disordered" evidence="1">
    <location>
        <begin position="204"/>
        <end position="237"/>
    </location>
</feature>
<organism evidence="3 4">
    <name type="scientific">Claviceps humidiphila</name>
    <dbReference type="NCBI Taxonomy" id="1294629"/>
    <lineage>
        <taxon>Eukaryota</taxon>
        <taxon>Fungi</taxon>
        <taxon>Dikarya</taxon>
        <taxon>Ascomycota</taxon>
        <taxon>Pezizomycotina</taxon>
        <taxon>Sordariomycetes</taxon>
        <taxon>Hypocreomycetidae</taxon>
        <taxon>Hypocreales</taxon>
        <taxon>Clavicipitaceae</taxon>
        <taxon>Claviceps</taxon>
    </lineage>
</organism>
<evidence type="ECO:0000256" key="1">
    <source>
        <dbReference type="SAM" id="MobiDB-lite"/>
    </source>
</evidence>
<feature type="compositionally biased region" description="Low complexity" evidence="1">
    <location>
        <begin position="663"/>
        <end position="675"/>
    </location>
</feature>
<feature type="region of interest" description="Disordered" evidence="1">
    <location>
        <begin position="788"/>
        <end position="815"/>
    </location>
</feature>
<feature type="region of interest" description="Disordered" evidence="1">
    <location>
        <begin position="563"/>
        <end position="584"/>
    </location>
</feature>
<proteinExistence type="predicted"/>
<accession>A0A9P7Q4S2</accession>
<dbReference type="AlphaFoldDB" id="A0A9P7Q4S2"/>
<feature type="region of interest" description="Disordered" evidence="1">
    <location>
        <begin position="365"/>
        <end position="423"/>
    </location>
</feature>
<feature type="region of interest" description="Disordered" evidence="1">
    <location>
        <begin position="254"/>
        <end position="326"/>
    </location>
</feature>
<feature type="chain" id="PRO_5040481170" description="Carbohydrate-binding module family 19 domain-containing protein" evidence="2">
    <location>
        <begin position="23"/>
        <end position="854"/>
    </location>
</feature>